<proteinExistence type="predicted"/>
<comment type="caution">
    <text evidence="1">The sequence shown here is derived from an EMBL/GenBank/DDBJ whole genome shotgun (WGS) entry which is preliminary data.</text>
</comment>
<evidence type="ECO:0000313" key="2">
    <source>
        <dbReference type="Proteomes" id="UP001497535"/>
    </source>
</evidence>
<reference evidence="1" key="1">
    <citation type="submission" date="2023-11" db="EMBL/GenBank/DDBJ databases">
        <authorList>
            <person name="Poullet M."/>
        </authorList>
    </citation>
    <scope>NUCLEOTIDE SEQUENCE</scope>
    <source>
        <strain evidence="1">E1834</strain>
    </source>
</reference>
<keyword evidence="2" id="KW-1185">Reference proteome</keyword>
<sequence>MIMFHRLSLIFLIFVLRITLILGSLLNYPNPRYLYYPLIIIFSQYRQNHILIRIPQYQY</sequence>
<name>A0ACB0XWJ6_MELEN</name>
<evidence type="ECO:0000313" key="1">
    <source>
        <dbReference type="EMBL" id="CAK5020387.1"/>
    </source>
</evidence>
<dbReference type="EMBL" id="CAVMJV010000003">
    <property type="protein sequence ID" value="CAK5020387.1"/>
    <property type="molecule type" value="Genomic_DNA"/>
</dbReference>
<accession>A0ACB0XWJ6</accession>
<organism evidence="1 2">
    <name type="scientific">Meloidogyne enterolobii</name>
    <name type="common">Root-knot nematode worm</name>
    <name type="synonym">Meloidogyne mayaguensis</name>
    <dbReference type="NCBI Taxonomy" id="390850"/>
    <lineage>
        <taxon>Eukaryota</taxon>
        <taxon>Metazoa</taxon>
        <taxon>Ecdysozoa</taxon>
        <taxon>Nematoda</taxon>
        <taxon>Chromadorea</taxon>
        <taxon>Rhabditida</taxon>
        <taxon>Tylenchina</taxon>
        <taxon>Tylenchomorpha</taxon>
        <taxon>Tylenchoidea</taxon>
        <taxon>Meloidogynidae</taxon>
        <taxon>Meloidogyninae</taxon>
        <taxon>Meloidogyne</taxon>
    </lineage>
</organism>
<protein>
    <submittedName>
        <fullName evidence="1">Uncharacterized protein</fullName>
    </submittedName>
</protein>
<gene>
    <name evidence="1" type="ORF">MENTE1834_LOCUS4422</name>
</gene>
<dbReference type="Proteomes" id="UP001497535">
    <property type="component" value="Unassembled WGS sequence"/>
</dbReference>